<organism evidence="1 2">
    <name type="scientific">Cochliobolus sativus</name>
    <name type="common">Common root rot and spot blotch fungus</name>
    <name type="synonym">Bipolaris sorokiniana</name>
    <dbReference type="NCBI Taxonomy" id="45130"/>
    <lineage>
        <taxon>Eukaryota</taxon>
        <taxon>Fungi</taxon>
        <taxon>Dikarya</taxon>
        <taxon>Ascomycota</taxon>
        <taxon>Pezizomycotina</taxon>
        <taxon>Dothideomycetes</taxon>
        <taxon>Pleosporomycetidae</taxon>
        <taxon>Pleosporales</taxon>
        <taxon>Pleosporineae</taxon>
        <taxon>Pleosporaceae</taxon>
        <taxon>Bipolaris</taxon>
    </lineage>
</organism>
<dbReference type="EMBL" id="WNKQ01000003">
    <property type="protein sequence ID" value="KAF5852695.1"/>
    <property type="molecule type" value="Genomic_DNA"/>
</dbReference>
<gene>
    <name evidence="1" type="ORF">GGP41_008091</name>
</gene>
<evidence type="ECO:0000313" key="1">
    <source>
        <dbReference type="EMBL" id="KAF5852695.1"/>
    </source>
</evidence>
<comment type="caution">
    <text evidence="1">The sequence shown here is derived from an EMBL/GenBank/DDBJ whole genome shotgun (WGS) entry which is preliminary data.</text>
</comment>
<evidence type="ECO:0000313" key="2">
    <source>
        <dbReference type="Proteomes" id="UP000624244"/>
    </source>
</evidence>
<name>A0A8H5ZR30_COCSA</name>
<protein>
    <submittedName>
        <fullName evidence="1">Uncharacterized protein</fullName>
    </submittedName>
</protein>
<reference evidence="1" key="1">
    <citation type="submission" date="2019-11" db="EMBL/GenBank/DDBJ databases">
        <title>Bipolaris sorokiniana Genome sequencing.</title>
        <authorList>
            <person name="Wang H."/>
        </authorList>
    </citation>
    <scope>NUCLEOTIDE SEQUENCE</scope>
</reference>
<dbReference type="Proteomes" id="UP000624244">
    <property type="component" value="Unassembled WGS sequence"/>
</dbReference>
<accession>A0A8H5ZR30</accession>
<sequence>MSVHALCTKLTDERGNYLSSVDPVIAFGWDRRQVRVLRKHARSQRWERAPFVPVVPLRPQSNQILNTQGIASCKNTAYSKI</sequence>
<proteinExistence type="predicted"/>
<dbReference type="AlphaFoldDB" id="A0A8H5ZR30"/>